<keyword evidence="3" id="KW-1185">Reference proteome</keyword>
<dbReference type="PANTHER" id="PTHR43685:SF2">
    <property type="entry name" value="GLYCOSYLTRANSFERASE 2-LIKE DOMAIN-CONTAINING PROTEIN"/>
    <property type="match status" value="1"/>
</dbReference>
<dbReference type="InterPro" id="IPR001173">
    <property type="entry name" value="Glyco_trans_2-like"/>
</dbReference>
<dbReference type="AlphaFoldDB" id="A0A163EFI0"/>
<sequence>MIPYNLLRTQALGYGLTNTSAYRDRILQEVTHADREWVLWSLSRSFPMRRTLISFPMPAHIPDAVVCICVHGVPLYWKKTWLLARLTHWNARLPAARFLPYDLLPTDSRLVLHLDASQNDSFQKELPYILPILASTQMQEKHTGDKGDLSPVVPAQPAVSILMSIHNMKDTLGWSIRSVLAQTNENWELLIGDDGSGDESLEEACAYQDSRIRVLSQARNRGKALMMNRLLFEARGRYILELDGDDWLAPNAVALLTEALDLNPDGGIATGWYGCWERTRQFGPLWRRDVDSGRLHSESSAPLPNPSNDRSHPIVPRMYRKSSLIAIGGWWNREDRLGRIFEDMDVTSRLLKHSSLAHVTAVLYHRVIDGTSISQRNRNLFKSWNQQSDKI</sequence>
<evidence type="ECO:0000259" key="1">
    <source>
        <dbReference type="Pfam" id="PF00535"/>
    </source>
</evidence>
<feature type="domain" description="Glycosyltransferase 2-like" evidence="1">
    <location>
        <begin position="160"/>
        <end position="288"/>
    </location>
</feature>
<organism evidence="2 3">
    <name type="scientific">Paenibacillus glucanolyticus</name>
    <dbReference type="NCBI Taxonomy" id="59843"/>
    <lineage>
        <taxon>Bacteria</taxon>
        <taxon>Bacillati</taxon>
        <taxon>Bacillota</taxon>
        <taxon>Bacilli</taxon>
        <taxon>Bacillales</taxon>
        <taxon>Paenibacillaceae</taxon>
        <taxon>Paenibacillus</taxon>
    </lineage>
</organism>
<dbReference type="GO" id="GO:0016740">
    <property type="term" value="F:transferase activity"/>
    <property type="evidence" value="ECO:0007669"/>
    <property type="project" value="UniProtKB-KW"/>
</dbReference>
<dbReference type="CDD" id="cd00761">
    <property type="entry name" value="Glyco_tranf_GTA_type"/>
    <property type="match status" value="1"/>
</dbReference>
<evidence type="ECO:0000313" key="2">
    <source>
        <dbReference type="EMBL" id="KZS43782.1"/>
    </source>
</evidence>
<reference evidence="2" key="1">
    <citation type="journal article" date="2016" name="Genome Announc.">
        <title>Draft genomes of two strains of Paenibacillus glucanolyticus with capability to degrade lignocellulose.</title>
        <authorList>
            <person name="Mathews S.L."/>
            <person name="Pawlak J."/>
            <person name="Grunden A.M."/>
        </authorList>
    </citation>
    <scope>NUCLEOTIDE SEQUENCE [LARGE SCALE GENOMIC DNA]</scope>
    <source>
        <strain evidence="2">SLM1</strain>
    </source>
</reference>
<dbReference type="PANTHER" id="PTHR43685">
    <property type="entry name" value="GLYCOSYLTRANSFERASE"/>
    <property type="match status" value="1"/>
</dbReference>
<dbReference type="EMBL" id="LWMH01000002">
    <property type="protein sequence ID" value="KZS43782.1"/>
    <property type="molecule type" value="Genomic_DNA"/>
</dbReference>
<dbReference type="InterPro" id="IPR029044">
    <property type="entry name" value="Nucleotide-diphossugar_trans"/>
</dbReference>
<gene>
    <name evidence="2" type="ORF">AWU65_27240</name>
</gene>
<evidence type="ECO:0000313" key="3">
    <source>
        <dbReference type="Proteomes" id="UP000076796"/>
    </source>
</evidence>
<protein>
    <submittedName>
        <fullName evidence="2">Glycosyl transferase family 2</fullName>
    </submittedName>
</protein>
<accession>A0A163EFI0</accession>
<comment type="caution">
    <text evidence="2">The sequence shown here is derived from an EMBL/GenBank/DDBJ whole genome shotgun (WGS) entry which is preliminary data.</text>
</comment>
<keyword evidence="2" id="KW-0808">Transferase</keyword>
<proteinExistence type="predicted"/>
<dbReference type="Pfam" id="PF00535">
    <property type="entry name" value="Glycos_transf_2"/>
    <property type="match status" value="1"/>
</dbReference>
<dbReference type="Proteomes" id="UP000076796">
    <property type="component" value="Unassembled WGS sequence"/>
</dbReference>
<dbReference type="STRING" id="59843.A3958_25970"/>
<dbReference type="Gene3D" id="3.90.550.10">
    <property type="entry name" value="Spore Coat Polysaccharide Biosynthesis Protein SpsA, Chain A"/>
    <property type="match status" value="1"/>
</dbReference>
<dbReference type="SUPFAM" id="SSF53448">
    <property type="entry name" value="Nucleotide-diphospho-sugar transferases"/>
    <property type="match status" value="1"/>
</dbReference>
<name>A0A163EFI0_9BACL</name>
<dbReference type="InterPro" id="IPR050834">
    <property type="entry name" value="Glycosyltransf_2"/>
</dbReference>